<dbReference type="PANTHER" id="PTHR34069">
    <property type="entry name" value="3-OXOACYL-[ACYL-CARRIER-PROTEIN] SYNTHASE 3"/>
    <property type="match status" value="1"/>
</dbReference>
<evidence type="ECO:0000259" key="5">
    <source>
        <dbReference type="Pfam" id="PF08545"/>
    </source>
</evidence>
<proteinExistence type="predicted"/>
<organism evidence="6 7">
    <name type="scientific">Streptomyces huasconensis</name>
    <dbReference type="NCBI Taxonomy" id="1854574"/>
    <lineage>
        <taxon>Bacteria</taxon>
        <taxon>Bacillati</taxon>
        <taxon>Actinomycetota</taxon>
        <taxon>Actinomycetes</taxon>
        <taxon>Kitasatosporales</taxon>
        <taxon>Streptomycetaceae</taxon>
        <taxon>Streptomyces</taxon>
    </lineage>
</organism>
<dbReference type="EMBL" id="JBEYRS010000010">
    <property type="protein sequence ID" value="MEW2365045.1"/>
    <property type="molecule type" value="Genomic_DNA"/>
</dbReference>
<dbReference type="InterPro" id="IPR013751">
    <property type="entry name" value="ACP_syn_III_N"/>
</dbReference>
<evidence type="ECO:0000256" key="3">
    <source>
        <dbReference type="ARBA" id="ARBA00023315"/>
    </source>
</evidence>
<dbReference type="InterPro" id="IPR016039">
    <property type="entry name" value="Thiolase-like"/>
</dbReference>
<dbReference type="Gene3D" id="3.40.47.10">
    <property type="match status" value="1"/>
</dbReference>
<keyword evidence="2" id="KW-0808">Transferase</keyword>
<dbReference type="PANTHER" id="PTHR34069:SF3">
    <property type="entry name" value="ACYL-COA:ACYL-COA ALKYLTRANSFERASE"/>
    <property type="match status" value="1"/>
</dbReference>
<evidence type="ECO:0000259" key="4">
    <source>
        <dbReference type="Pfam" id="PF08541"/>
    </source>
</evidence>
<sequence length="343" mass="36525">MSAASPPPSPRRECYSTVSQVAVHVPPGHQTGREIEGLLRVRDPDARVLPGLLRQLYGFEQRRVAPQGTWPSDLAAAAGRRVLDQAGLLPDAVDLLIFASASEDVEEPATAHIVAAKVGVTASAFDVKNACNGLLNAMEIADALIRTRQYRRVLICTGERGSLLSRRPRHRANDLAEFLPACTLGDLGAALLMEAGERPGVLGGHFRSNSAGWRAATVSNPYFTPAFGTMTLRFDSAALAASFHGMETAAFDALRALGRTIDDIDLFCVHQPSVGFTHAICEALGIPKDKVVPTFPQYGNVATASLPLQLVEATRQARLRPGDLVALFGLASGAAAGMVLVEW</sequence>
<evidence type="ECO:0000313" key="7">
    <source>
        <dbReference type="Proteomes" id="UP001553843"/>
    </source>
</evidence>
<keyword evidence="3" id="KW-0012">Acyltransferase</keyword>
<feature type="domain" description="Beta-ketoacyl-[acyl-carrier-protein] synthase III C-terminal" evidence="4">
    <location>
        <begin position="255"/>
        <end position="343"/>
    </location>
</feature>
<gene>
    <name evidence="6" type="ORF">AB0887_24245</name>
</gene>
<comment type="caution">
    <text evidence="6">The sequence shown here is derived from an EMBL/GenBank/DDBJ whole genome shotgun (WGS) entry which is preliminary data.</text>
</comment>
<dbReference type="SUPFAM" id="SSF53901">
    <property type="entry name" value="Thiolase-like"/>
    <property type="match status" value="1"/>
</dbReference>
<feature type="domain" description="Beta-ketoacyl-[acyl-carrier-protein] synthase III N-terminal" evidence="5">
    <location>
        <begin position="125"/>
        <end position="209"/>
    </location>
</feature>
<dbReference type="RefSeq" id="WP_359781667.1">
    <property type="nucleotide sequence ID" value="NZ_JBEYRR010000010.1"/>
</dbReference>
<dbReference type="Pfam" id="PF08541">
    <property type="entry name" value="ACP_syn_III_C"/>
    <property type="match status" value="1"/>
</dbReference>
<evidence type="ECO:0000256" key="1">
    <source>
        <dbReference type="ARBA" id="ARBA00022490"/>
    </source>
</evidence>
<dbReference type="Pfam" id="PF08545">
    <property type="entry name" value="ACP_syn_III"/>
    <property type="match status" value="1"/>
</dbReference>
<accession>A0ABV3M025</accession>
<keyword evidence="1" id="KW-0963">Cytoplasm</keyword>
<evidence type="ECO:0000313" key="6">
    <source>
        <dbReference type="EMBL" id="MEW2365045.1"/>
    </source>
</evidence>
<keyword evidence="7" id="KW-1185">Reference proteome</keyword>
<name>A0ABV3M025_9ACTN</name>
<dbReference type="InterPro" id="IPR013747">
    <property type="entry name" value="ACP_syn_III_C"/>
</dbReference>
<dbReference type="Proteomes" id="UP001553843">
    <property type="component" value="Unassembled WGS sequence"/>
</dbReference>
<protein>
    <submittedName>
        <fullName evidence="6">3-oxoacyl-[acyl-carrier-protein] synthase III C-terminal domain-containing protein</fullName>
    </submittedName>
</protein>
<evidence type="ECO:0000256" key="2">
    <source>
        <dbReference type="ARBA" id="ARBA00022679"/>
    </source>
</evidence>
<reference evidence="6 7" key="1">
    <citation type="submission" date="2024-06" db="EMBL/GenBank/DDBJ databases">
        <title>The Natural Products Discovery Center: Release of the First 8490 Sequenced Strains for Exploring Actinobacteria Biosynthetic Diversity.</title>
        <authorList>
            <person name="Kalkreuter E."/>
            <person name="Kautsar S.A."/>
            <person name="Yang D."/>
            <person name="Bader C.D."/>
            <person name="Teijaro C.N."/>
            <person name="Fluegel L."/>
            <person name="Davis C.M."/>
            <person name="Simpson J.R."/>
            <person name="Lauterbach L."/>
            <person name="Steele A.D."/>
            <person name="Gui C."/>
            <person name="Meng S."/>
            <person name="Li G."/>
            <person name="Viehrig K."/>
            <person name="Ye F."/>
            <person name="Su P."/>
            <person name="Kiefer A.F."/>
            <person name="Nichols A."/>
            <person name="Cepeda A.J."/>
            <person name="Yan W."/>
            <person name="Fan B."/>
            <person name="Jiang Y."/>
            <person name="Adhikari A."/>
            <person name="Zheng C.-J."/>
            <person name="Schuster L."/>
            <person name="Cowan T.M."/>
            <person name="Smanski M.J."/>
            <person name="Chevrette M.G."/>
            <person name="De Carvalho L.P.S."/>
            <person name="Shen B."/>
        </authorList>
    </citation>
    <scope>NUCLEOTIDE SEQUENCE [LARGE SCALE GENOMIC DNA]</scope>
    <source>
        <strain evidence="6 7">NPDC047833</strain>
    </source>
</reference>